<evidence type="ECO:0000313" key="3">
    <source>
        <dbReference type="EMBL" id="ABK16505.1"/>
    </source>
</evidence>
<dbReference type="NCBIfam" id="TIGR01451">
    <property type="entry name" value="B_ant_repeat"/>
    <property type="match status" value="1"/>
</dbReference>
<dbReference type="Proteomes" id="UP000001784">
    <property type="component" value="Chromosome"/>
</dbReference>
<dbReference type="PANTHER" id="PTHR35812:SF1">
    <property type="entry name" value="LIPOPROTEIN"/>
    <property type="match status" value="1"/>
</dbReference>
<feature type="signal peptide" evidence="1">
    <location>
        <begin position="1"/>
        <end position="26"/>
    </location>
</feature>
<dbReference type="InterPro" id="IPR047589">
    <property type="entry name" value="DUF11_rpt"/>
</dbReference>
<dbReference type="Pfam" id="PF01345">
    <property type="entry name" value="DUF11"/>
    <property type="match status" value="1"/>
</dbReference>
<evidence type="ECO:0000256" key="1">
    <source>
        <dbReference type="SAM" id="SignalP"/>
    </source>
</evidence>
<dbReference type="KEGG" id="sfu:Sfum_0807"/>
<feature type="chain" id="PRO_5002627207" evidence="1">
    <location>
        <begin position="27"/>
        <end position="587"/>
    </location>
</feature>
<dbReference type="AlphaFoldDB" id="A0LGF3"/>
<dbReference type="eggNOG" id="COG3291">
    <property type="taxonomic scope" value="Bacteria"/>
</dbReference>
<name>A0LGF3_SYNFM</name>
<evidence type="ECO:0000259" key="2">
    <source>
        <dbReference type="PROSITE" id="PS50093"/>
    </source>
</evidence>
<dbReference type="FunFam" id="2.60.40.10:FF:000270">
    <property type="entry name" value="Cell surface protein"/>
    <property type="match status" value="1"/>
</dbReference>
<dbReference type="InParanoid" id="A0LGF3"/>
<sequence length="587" mass="65134" precursor="true">MKRFSVCLSFLIPFIGLYLSLVPAEAGRFVDSGDGTVSDVYDDLMFQKIPGKAEGATTWEEYRQYCEDLELGGHNDWRIPRIDEIQNIMRFTGPGKVHPFFGNVFDYGYYYYGSSTLYAPASPYESMWLLRHMGYFEHDSGYGCTPLCPEEECCWPLFLCVRGGPNWSLDPSSRLVSHSANTVRDTYFKYIWQRSDDGIERTLDEALQYCRDLVLDGYDDWRLPDMHELVTIVDYTSHDPALPAILEGGAHCYSSSSAPHDTKYAWCMYFGNGSPHQCDKTAHSRVRCVRWAPRPIADFSADPATGYYPLRVNFKDETSGNTTSLNWDFGDGSGSTATNPSHTYREPGVYPVKLTAARGEFTDTKTKHYTVLNHAPSVSITTPVNQAFFLAPADISIIADANDADDYVKHVKFYSGTTLIKTDYEAPYRALYRNVPSGKYILTAVATDKYNAKTTSARITVHVRATCDLSLLMTGYPSRVHLGDVITYSMTVHNAGPDDATNVTLTDTLPSGLRFISVIPSQGTCTKSGRTISCSLGDLPHDGVTTVELVVKPTAAGKVSNRANVKATQADPDMTNNRKTVATSVVP</sequence>
<dbReference type="InterPro" id="IPR001434">
    <property type="entry name" value="OmcB-like_DUF11"/>
</dbReference>
<dbReference type="SMART" id="SM00089">
    <property type="entry name" value="PKD"/>
    <property type="match status" value="1"/>
</dbReference>
<dbReference type="SUPFAM" id="SSF49299">
    <property type="entry name" value="PKD domain"/>
    <property type="match status" value="1"/>
</dbReference>
<dbReference type="CDD" id="cd00146">
    <property type="entry name" value="PKD"/>
    <property type="match status" value="1"/>
</dbReference>
<dbReference type="Pfam" id="PF17957">
    <property type="entry name" value="Big_7"/>
    <property type="match status" value="1"/>
</dbReference>
<dbReference type="Gene3D" id="2.60.40.10">
    <property type="entry name" value="Immunoglobulins"/>
    <property type="match status" value="3"/>
</dbReference>
<organism evidence="3 4">
    <name type="scientific">Syntrophobacter fumaroxidans (strain DSM 10017 / MPOB)</name>
    <dbReference type="NCBI Taxonomy" id="335543"/>
    <lineage>
        <taxon>Bacteria</taxon>
        <taxon>Pseudomonadati</taxon>
        <taxon>Thermodesulfobacteriota</taxon>
        <taxon>Syntrophobacteria</taxon>
        <taxon>Syntrophobacterales</taxon>
        <taxon>Syntrophobacteraceae</taxon>
        <taxon>Syntrophobacter</taxon>
    </lineage>
</organism>
<dbReference type="InterPro" id="IPR000601">
    <property type="entry name" value="PKD_dom"/>
</dbReference>
<dbReference type="InterPro" id="IPR013783">
    <property type="entry name" value="Ig-like_fold"/>
</dbReference>
<dbReference type="InterPro" id="IPR011460">
    <property type="entry name" value="Lcl_C"/>
</dbReference>
<dbReference type="InterPro" id="IPR035986">
    <property type="entry name" value="PKD_dom_sf"/>
</dbReference>
<keyword evidence="1" id="KW-0732">Signal</keyword>
<dbReference type="PANTHER" id="PTHR35812">
    <property type="entry name" value="LIPOPROTEIN"/>
    <property type="match status" value="1"/>
</dbReference>
<dbReference type="HOGENOM" id="CLU_464530_0_0_7"/>
<gene>
    <name evidence="3" type="ordered locus">Sfum_0807</name>
</gene>
<dbReference type="STRING" id="335543.Sfum_0807"/>
<dbReference type="RefSeq" id="WP_011697678.1">
    <property type="nucleotide sequence ID" value="NC_008554.1"/>
</dbReference>
<keyword evidence="4" id="KW-1185">Reference proteome</keyword>
<protein>
    <submittedName>
        <fullName evidence="3">Conserved repeat domain</fullName>
    </submittedName>
</protein>
<feature type="domain" description="PKD" evidence="2">
    <location>
        <begin position="295"/>
        <end position="357"/>
    </location>
</feature>
<dbReference type="OrthoDB" id="9793251at2"/>
<evidence type="ECO:0000313" key="4">
    <source>
        <dbReference type="Proteomes" id="UP000001784"/>
    </source>
</evidence>
<dbReference type="EMBL" id="CP000478">
    <property type="protein sequence ID" value="ABK16505.1"/>
    <property type="molecule type" value="Genomic_DNA"/>
</dbReference>
<dbReference type="Pfam" id="PF18911">
    <property type="entry name" value="PKD_4"/>
    <property type="match status" value="1"/>
</dbReference>
<accession>A0LGF3</accession>
<dbReference type="Pfam" id="PF07603">
    <property type="entry name" value="Lcl_C"/>
    <property type="match status" value="2"/>
</dbReference>
<dbReference type="PROSITE" id="PS50093">
    <property type="entry name" value="PKD"/>
    <property type="match status" value="1"/>
</dbReference>
<reference evidence="3 4" key="1">
    <citation type="submission" date="2006-10" db="EMBL/GenBank/DDBJ databases">
        <title>Complete sequence of Syntrophobacter fumaroxidans MPOB.</title>
        <authorList>
            <consortium name="US DOE Joint Genome Institute"/>
            <person name="Copeland A."/>
            <person name="Lucas S."/>
            <person name="Lapidus A."/>
            <person name="Barry K."/>
            <person name="Detter J.C."/>
            <person name="Glavina del Rio T."/>
            <person name="Hammon N."/>
            <person name="Israni S."/>
            <person name="Pitluck S."/>
            <person name="Goltsman E.G."/>
            <person name="Martinez M."/>
            <person name="Schmutz J."/>
            <person name="Larimer F."/>
            <person name="Land M."/>
            <person name="Hauser L."/>
            <person name="Kyrpides N."/>
            <person name="Kim E."/>
            <person name="Boone D.R."/>
            <person name="Brockman F."/>
            <person name="Culley D."/>
            <person name="Ferry J."/>
            <person name="Gunsalus R."/>
            <person name="McInerney M.J."/>
            <person name="Morrison M."/>
            <person name="Plugge C."/>
            <person name="Rohlin L."/>
            <person name="Scholten J."/>
            <person name="Sieber J."/>
            <person name="Stams A.J.M."/>
            <person name="Worm P."/>
            <person name="Henstra A.M."/>
            <person name="Richardson P."/>
        </authorList>
    </citation>
    <scope>NUCLEOTIDE SEQUENCE [LARGE SCALE GENOMIC DNA]</scope>
    <source>
        <strain evidence="4">DSM 10017 / MPOB</strain>
    </source>
</reference>
<dbReference type="InterPro" id="IPR022409">
    <property type="entry name" value="PKD/Chitinase_dom"/>
</dbReference>
<proteinExistence type="predicted"/>